<dbReference type="InterPro" id="IPR010982">
    <property type="entry name" value="Lambda_DNA-bd_dom_sf"/>
</dbReference>
<dbReference type="PANTHER" id="PTHR40455">
    <property type="entry name" value="ANTITOXIN HIGA"/>
    <property type="match status" value="1"/>
</dbReference>
<dbReference type="KEGG" id="ncb:C0V82_16065"/>
<reference evidence="1 2" key="1">
    <citation type="submission" date="2017-12" db="EMBL/GenBank/DDBJ databases">
        <title>Genomes of bacteria within cyanobacterial aggregates.</title>
        <authorList>
            <person name="Cai H."/>
        </authorList>
    </citation>
    <scope>NUCLEOTIDE SEQUENCE [LARGE SCALE GENOMIC DNA]</scope>
    <source>
        <strain evidence="1 2">TH16</strain>
    </source>
</reference>
<dbReference type="SUPFAM" id="SSF47413">
    <property type="entry name" value="lambda repressor-like DNA-binding domains"/>
    <property type="match status" value="1"/>
</dbReference>
<dbReference type="RefSeq" id="WP_102114345.1">
    <property type="nucleotide sequence ID" value="NZ_BMGN01000012.1"/>
</dbReference>
<sequence>MMNVRAIKNEDDYDWALTEIEQYFDQEPELGTPESDRFMVLSDLISAYEAKHWPVEAPDPIATVTAVMETIGYKQTDLAALLGSRSRASEILNRKRSLTTEMVWSLYKEWKIPAELLVRPYHLVK</sequence>
<dbReference type="InterPro" id="IPR039060">
    <property type="entry name" value="Antitox_HigA"/>
</dbReference>
<dbReference type="Proteomes" id="UP000234752">
    <property type="component" value="Chromosome eg_2"/>
</dbReference>
<dbReference type="GO" id="GO:0001046">
    <property type="term" value="F:core promoter sequence-specific DNA binding"/>
    <property type="evidence" value="ECO:0007669"/>
    <property type="project" value="TreeGrafter"/>
</dbReference>
<dbReference type="PANTHER" id="PTHR40455:SF1">
    <property type="entry name" value="ANTITOXIN HIGA"/>
    <property type="match status" value="1"/>
</dbReference>
<proteinExistence type="predicted"/>
<dbReference type="OrthoDB" id="9796786at2"/>
<keyword evidence="2" id="KW-1185">Reference proteome</keyword>
<dbReference type="Gene3D" id="1.10.260.40">
    <property type="entry name" value="lambda repressor-like DNA-binding domains"/>
    <property type="match status" value="1"/>
</dbReference>
<protein>
    <submittedName>
        <fullName evidence="1">XRE family transcriptional regulator</fullName>
    </submittedName>
</protein>
<evidence type="ECO:0000313" key="1">
    <source>
        <dbReference type="EMBL" id="AUN32814.1"/>
    </source>
</evidence>
<dbReference type="EMBL" id="CP025612">
    <property type="protein sequence ID" value="AUN32814.1"/>
    <property type="molecule type" value="Genomic_DNA"/>
</dbReference>
<organism evidence="1 2">
    <name type="scientific">Niveispirillum cyanobacteriorum</name>
    <dbReference type="NCBI Taxonomy" id="1612173"/>
    <lineage>
        <taxon>Bacteria</taxon>
        <taxon>Pseudomonadati</taxon>
        <taxon>Pseudomonadota</taxon>
        <taxon>Alphaproteobacteria</taxon>
        <taxon>Rhodospirillales</taxon>
        <taxon>Azospirillaceae</taxon>
        <taxon>Niveispirillum</taxon>
    </lineage>
</organism>
<name>A0A2K9NI97_9PROT</name>
<evidence type="ECO:0000313" key="2">
    <source>
        <dbReference type="Proteomes" id="UP000234752"/>
    </source>
</evidence>
<dbReference type="AlphaFoldDB" id="A0A2K9NI97"/>
<gene>
    <name evidence="1" type="ORF">C0V82_16065</name>
</gene>
<dbReference type="GO" id="GO:0006355">
    <property type="term" value="P:regulation of DNA-templated transcription"/>
    <property type="evidence" value="ECO:0007669"/>
    <property type="project" value="InterPro"/>
</dbReference>
<accession>A0A2K9NI97</accession>